<name>A0AC35GFV7_9BILA</name>
<protein>
    <submittedName>
        <fullName evidence="2">Uncharacterized protein</fullName>
    </submittedName>
</protein>
<accession>A0AC35GFV7</accession>
<dbReference type="Proteomes" id="UP000887580">
    <property type="component" value="Unplaced"/>
</dbReference>
<proteinExistence type="predicted"/>
<organism evidence="1 2">
    <name type="scientific">Panagrolaimus sp. PS1159</name>
    <dbReference type="NCBI Taxonomy" id="55785"/>
    <lineage>
        <taxon>Eukaryota</taxon>
        <taxon>Metazoa</taxon>
        <taxon>Ecdysozoa</taxon>
        <taxon>Nematoda</taxon>
        <taxon>Chromadorea</taxon>
        <taxon>Rhabditida</taxon>
        <taxon>Tylenchina</taxon>
        <taxon>Panagrolaimomorpha</taxon>
        <taxon>Panagrolaimoidea</taxon>
        <taxon>Panagrolaimidae</taxon>
        <taxon>Panagrolaimus</taxon>
    </lineage>
</organism>
<sequence>MIAEDGCLTLQKEIFVNDISNIRYSNLNLSHNTCSMSKDHIVNFVRKDITKVPNYVITKLKDSTDVDFSQITKDSIFLNKSHKTFNCINIISDNFNNKKEKKNFLNATIKSSTISLHISAYENSTKAAALDLFSGENQLNLIQKWETLIQNPLEFPRQQNNKIMEPEIAQFKASQKLLNPNESVTLNKNENVSPEGSSVSYGAPLSDPAFQYSTNQHIFPTTDYGAPIGFNVAYQYSLANGYRAPVG</sequence>
<evidence type="ECO:0000313" key="1">
    <source>
        <dbReference type="Proteomes" id="UP000887580"/>
    </source>
</evidence>
<reference evidence="2" key="1">
    <citation type="submission" date="2022-11" db="UniProtKB">
        <authorList>
            <consortium name="WormBaseParasite"/>
        </authorList>
    </citation>
    <scope>IDENTIFICATION</scope>
</reference>
<dbReference type="WBParaSite" id="PS1159_v2.g4916.t2">
    <property type="protein sequence ID" value="PS1159_v2.g4916.t2"/>
    <property type="gene ID" value="PS1159_v2.g4916"/>
</dbReference>
<evidence type="ECO:0000313" key="2">
    <source>
        <dbReference type="WBParaSite" id="PS1159_v2.g4916.t2"/>
    </source>
</evidence>